<feature type="non-terminal residue" evidence="1">
    <location>
        <position position="65"/>
    </location>
</feature>
<dbReference type="InterPro" id="IPR029064">
    <property type="entry name" value="Ribosomal_eL30-like_sf"/>
</dbReference>
<organism evidence="1 2">
    <name type="scientific">Olea europaea subsp. europaea</name>
    <dbReference type="NCBI Taxonomy" id="158383"/>
    <lineage>
        <taxon>Eukaryota</taxon>
        <taxon>Viridiplantae</taxon>
        <taxon>Streptophyta</taxon>
        <taxon>Embryophyta</taxon>
        <taxon>Tracheophyta</taxon>
        <taxon>Spermatophyta</taxon>
        <taxon>Magnoliopsida</taxon>
        <taxon>eudicotyledons</taxon>
        <taxon>Gunneridae</taxon>
        <taxon>Pentapetalae</taxon>
        <taxon>asterids</taxon>
        <taxon>lamiids</taxon>
        <taxon>Lamiales</taxon>
        <taxon>Oleaceae</taxon>
        <taxon>Oleeae</taxon>
        <taxon>Olea</taxon>
    </lineage>
</organism>
<dbReference type="OrthoDB" id="1372509at2759"/>
<name>A0A8S0SDR3_OLEEU</name>
<dbReference type="Proteomes" id="UP000594638">
    <property type="component" value="Unassembled WGS sequence"/>
</dbReference>
<evidence type="ECO:0000313" key="1">
    <source>
        <dbReference type="EMBL" id="CAA2989486.1"/>
    </source>
</evidence>
<accession>A0A8S0SDR3</accession>
<gene>
    <name evidence="1" type="ORF">OLEA9_D000454</name>
</gene>
<keyword evidence="2" id="KW-1185">Reference proteome</keyword>
<dbReference type="SUPFAM" id="SSF55315">
    <property type="entry name" value="L30e-like"/>
    <property type="match status" value="1"/>
</dbReference>
<dbReference type="EMBL" id="CACTIH010004107">
    <property type="protein sequence ID" value="CAA2989486.1"/>
    <property type="molecule type" value="Genomic_DNA"/>
</dbReference>
<sequence>MVDILGRTGLINEAKDLIDKIPFDATASIWNKIVINHEFVTNKSQEGSQYCIGFGGIGGILSHQV</sequence>
<proteinExistence type="predicted"/>
<dbReference type="Gramene" id="OE9D000454T1">
    <property type="protein sequence ID" value="OE9D000454C1"/>
    <property type="gene ID" value="OE9D000454"/>
</dbReference>
<protein>
    <submittedName>
        <fullName evidence="1">Pentatricopeptide repeat-containing At5g04780</fullName>
    </submittedName>
</protein>
<dbReference type="Gene3D" id="3.30.1330.30">
    <property type="match status" value="1"/>
</dbReference>
<evidence type="ECO:0000313" key="2">
    <source>
        <dbReference type="Proteomes" id="UP000594638"/>
    </source>
</evidence>
<comment type="caution">
    <text evidence="1">The sequence shown here is derived from an EMBL/GenBank/DDBJ whole genome shotgun (WGS) entry which is preliminary data.</text>
</comment>
<reference evidence="1 2" key="1">
    <citation type="submission" date="2019-12" db="EMBL/GenBank/DDBJ databases">
        <authorList>
            <person name="Alioto T."/>
            <person name="Alioto T."/>
            <person name="Gomez Garrido J."/>
        </authorList>
    </citation>
    <scope>NUCLEOTIDE SEQUENCE [LARGE SCALE GENOMIC DNA]</scope>
</reference>
<dbReference type="AlphaFoldDB" id="A0A8S0SDR3"/>